<feature type="transmembrane region" description="Helical" evidence="6">
    <location>
        <begin position="25"/>
        <end position="45"/>
    </location>
</feature>
<feature type="transmembrane region" description="Helical" evidence="6">
    <location>
        <begin position="229"/>
        <end position="250"/>
    </location>
</feature>
<dbReference type="PROSITE" id="PS51257">
    <property type="entry name" value="PROKAR_LIPOPROTEIN"/>
    <property type="match status" value="1"/>
</dbReference>
<protein>
    <recommendedName>
        <fullName evidence="9">ABC transport system permease protein</fullName>
    </recommendedName>
</protein>
<keyword evidence="5 6" id="KW-0472">Membrane</keyword>
<keyword evidence="8" id="KW-1185">Reference proteome</keyword>
<evidence type="ECO:0000256" key="5">
    <source>
        <dbReference type="ARBA" id="ARBA00023136"/>
    </source>
</evidence>
<dbReference type="InterPro" id="IPR005226">
    <property type="entry name" value="UPF0014_fam"/>
</dbReference>
<dbReference type="eggNOG" id="COG0390">
    <property type="taxonomic scope" value="Bacteria"/>
</dbReference>
<sequence length="270" mass="28009">MPEGGRPHEIDPAAYGGPVAINPGWPVAIACLLLLALTLTTYAVGRLPNAPGTAVAAGRAVLQLGVAALVITSVVRSLWLSIMLLCLMFTIAVATTVRRIEARSAWPWATLAMLAGLVPVVAIILLTRTVPPTGIALIPVVGILAGNTMNGHTLTCRRTFAALREEHGQYEAALSLGMTRAQAIAEIIHRRVPEALIPGLDQVRTAGVVTLPGAFIGVLLGGGTPAQAAAAQVLVLLGIMAAQTVTAVVAEHLVMRARLLPADLQATLRP</sequence>
<name>N0E0R8_9MICO</name>
<evidence type="ECO:0000256" key="4">
    <source>
        <dbReference type="ARBA" id="ARBA00022989"/>
    </source>
</evidence>
<dbReference type="PANTHER" id="PTHR30028">
    <property type="entry name" value="UPF0014 INNER MEMBRANE PROTEIN YBBM-RELATED"/>
    <property type="match status" value="1"/>
</dbReference>
<dbReference type="HOGENOM" id="CLU_076147_2_0_11"/>
<evidence type="ECO:0008006" key="9">
    <source>
        <dbReference type="Google" id="ProtNLM"/>
    </source>
</evidence>
<feature type="transmembrane region" description="Helical" evidence="6">
    <location>
        <begin position="133"/>
        <end position="150"/>
    </location>
</feature>
<dbReference type="STRING" id="1193181.BN10_1590008"/>
<evidence type="ECO:0000256" key="3">
    <source>
        <dbReference type="ARBA" id="ARBA00022692"/>
    </source>
</evidence>
<comment type="similarity">
    <text evidence="2">Belongs to the UPF0014 family.</text>
</comment>
<evidence type="ECO:0000256" key="2">
    <source>
        <dbReference type="ARBA" id="ARBA00005268"/>
    </source>
</evidence>
<dbReference type="Proteomes" id="UP000013167">
    <property type="component" value="Unassembled WGS sequence"/>
</dbReference>
<dbReference type="GO" id="GO:0005886">
    <property type="term" value="C:plasma membrane"/>
    <property type="evidence" value="ECO:0007669"/>
    <property type="project" value="TreeGrafter"/>
</dbReference>
<feature type="transmembrane region" description="Helical" evidence="6">
    <location>
        <begin position="78"/>
        <end position="97"/>
    </location>
</feature>
<comment type="subcellular location">
    <subcellularLocation>
        <location evidence="1">Membrane</location>
        <topology evidence="1">Multi-pass membrane protein</topology>
    </subcellularLocation>
</comment>
<dbReference type="AlphaFoldDB" id="N0E0R8"/>
<dbReference type="EMBL" id="CAIZ01000067">
    <property type="protein sequence ID" value="CCH69356.1"/>
    <property type="molecule type" value="Genomic_DNA"/>
</dbReference>
<feature type="transmembrane region" description="Helical" evidence="6">
    <location>
        <begin position="52"/>
        <end position="72"/>
    </location>
</feature>
<organism evidence="7 8">
    <name type="scientific">Phycicoccus elongatus Lp2</name>
    <dbReference type="NCBI Taxonomy" id="1193181"/>
    <lineage>
        <taxon>Bacteria</taxon>
        <taxon>Bacillati</taxon>
        <taxon>Actinomycetota</taxon>
        <taxon>Actinomycetes</taxon>
        <taxon>Micrococcales</taxon>
        <taxon>Intrasporangiaceae</taxon>
        <taxon>Phycicoccus</taxon>
    </lineage>
</organism>
<keyword evidence="3 6" id="KW-0812">Transmembrane</keyword>
<evidence type="ECO:0000313" key="8">
    <source>
        <dbReference type="Proteomes" id="UP000013167"/>
    </source>
</evidence>
<dbReference type="Pfam" id="PF03649">
    <property type="entry name" value="UPF0014"/>
    <property type="match status" value="1"/>
</dbReference>
<reference evidence="7 8" key="1">
    <citation type="journal article" date="2013" name="ISME J.">
        <title>A metabolic model for members of the genus Tetrasphaera involved in enhanced biological phosphorus removal.</title>
        <authorList>
            <person name="Kristiansen R."/>
            <person name="Nguyen H.T.T."/>
            <person name="Saunders A.M."/>
            <person name="Nielsen J.L."/>
            <person name="Wimmer R."/>
            <person name="Le V.Q."/>
            <person name="McIlroy S.J."/>
            <person name="Petrovski S."/>
            <person name="Seviour R.J."/>
            <person name="Calteau A."/>
            <person name="Nielsen K.L."/>
            <person name="Nielsen P.H."/>
        </authorList>
    </citation>
    <scope>NUCLEOTIDE SEQUENCE [LARGE SCALE GENOMIC DNA]</scope>
    <source>
        <strain evidence="7 8">Lp2</strain>
    </source>
</reference>
<gene>
    <name evidence="7" type="ORF">BN10_1590008</name>
</gene>
<comment type="caution">
    <text evidence="7">The sequence shown here is derived from an EMBL/GenBank/DDBJ whole genome shotgun (WGS) entry which is preliminary data.</text>
</comment>
<feature type="transmembrane region" description="Helical" evidence="6">
    <location>
        <begin position="109"/>
        <end position="127"/>
    </location>
</feature>
<proteinExistence type="inferred from homology"/>
<dbReference type="PANTHER" id="PTHR30028:SF0">
    <property type="entry name" value="PROTEIN ALUMINUM SENSITIVE 3"/>
    <property type="match status" value="1"/>
</dbReference>
<evidence type="ECO:0000256" key="6">
    <source>
        <dbReference type="SAM" id="Phobius"/>
    </source>
</evidence>
<evidence type="ECO:0000313" key="7">
    <source>
        <dbReference type="EMBL" id="CCH69356.1"/>
    </source>
</evidence>
<keyword evidence="4 6" id="KW-1133">Transmembrane helix</keyword>
<feature type="transmembrane region" description="Helical" evidence="6">
    <location>
        <begin position="205"/>
        <end position="223"/>
    </location>
</feature>
<accession>N0E0R8</accession>
<evidence type="ECO:0000256" key="1">
    <source>
        <dbReference type="ARBA" id="ARBA00004141"/>
    </source>
</evidence>